<dbReference type="eggNOG" id="COG0262">
    <property type="taxonomic scope" value="Bacteria"/>
</dbReference>
<evidence type="ECO:0000313" key="3">
    <source>
        <dbReference type="Proteomes" id="UP000051311"/>
    </source>
</evidence>
<organism evidence="2 3">
    <name type="scientific">Lactobacillus gallinarum DSM 10532 = JCM 2011</name>
    <dbReference type="NCBI Taxonomy" id="1423748"/>
    <lineage>
        <taxon>Bacteria</taxon>
        <taxon>Bacillati</taxon>
        <taxon>Bacillota</taxon>
        <taxon>Bacilli</taxon>
        <taxon>Lactobacillales</taxon>
        <taxon>Lactobacillaceae</taxon>
        <taxon>Lactobacillus</taxon>
    </lineage>
</organism>
<evidence type="ECO:0000313" key="2">
    <source>
        <dbReference type="EMBL" id="KRL25396.1"/>
    </source>
</evidence>
<dbReference type="EMBL" id="AZEL01000002">
    <property type="protein sequence ID" value="KRL25396.1"/>
    <property type="molecule type" value="Genomic_DNA"/>
</dbReference>
<name>A0A0R1P4X5_9LACO</name>
<dbReference type="Proteomes" id="UP000051311">
    <property type="component" value="Unassembled WGS sequence"/>
</dbReference>
<accession>A0A0R1P4X5</accession>
<evidence type="ECO:0000259" key="1">
    <source>
        <dbReference type="Pfam" id="PF01872"/>
    </source>
</evidence>
<dbReference type="InterPro" id="IPR002734">
    <property type="entry name" value="RibDG_C"/>
</dbReference>
<dbReference type="GO" id="GO:0008703">
    <property type="term" value="F:5-amino-6-(5-phosphoribosylamino)uracil reductase activity"/>
    <property type="evidence" value="ECO:0007669"/>
    <property type="project" value="InterPro"/>
</dbReference>
<dbReference type="SUPFAM" id="SSF53597">
    <property type="entry name" value="Dihydrofolate reductase-like"/>
    <property type="match status" value="1"/>
</dbReference>
<dbReference type="GO" id="GO:0009231">
    <property type="term" value="P:riboflavin biosynthetic process"/>
    <property type="evidence" value="ECO:0007669"/>
    <property type="project" value="InterPro"/>
</dbReference>
<dbReference type="STRING" id="1423748.FC37_GL001311"/>
<dbReference type="Pfam" id="PF01872">
    <property type="entry name" value="RibD_C"/>
    <property type="match status" value="1"/>
</dbReference>
<proteinExistence type="predicted"/>
<reference evidence="2 3" key="1">
    <citation type="journal article" date="2015" name="Genome Announc.">
        <title>Expanding the biotechnology potential of lactobacilli through comparative genomics of 213 strains and associated genera.</title>
        <authorList>
            <person name="Sun Z."/>
            <person name="Harris H.M."/>
            <person name="McCann A."/>
            <person name="Guo C."/>
            <person name="Argimon S."/>
            <person name="Zhang W."/>
            <person name="Yang X."/>
            <person name="Jeffery I.B."/>
            <person name="Cooney J.C."/>
            <person name="Kagawa T.F."/>
            <person name="Liu W."/>
            <person name="Song Y."/>
            <person name="Salvetti E."/>
            <person name="Wrobel A."/>
            <person name="Rasinkangas P."/>
            <person name="Parkhill J."/>
            <person name="Rea M.C."/>
            <person name="O'Sullivan O."/>
            <person name="Ritari J."/>
            <person name="Douillard F.P."/>
            <person name="Paul Ross R."/>
            <person name="Yang R."/>
            <person name="Briner A.E."/>
            <person name="Felis G.E."/>
            <person name="de Vos W.M."/>
            <person name="Barrangou R."/>
            <person name="Klaenhammer T.R."/>
            <person name="Caufield P.W."/>
            <person name="Cui Y."/>
            <person name="Zhang H."/>
            <person name="O'Toole P.W."/>
        </authorList>
    </citation>
    <scope>NUCLEOTIDE SEQUENCE [LARGE SCALE GENOMIC DNA]</scope>
    <source>
        <strain evidence="2 3">DSM 10532</strain>
    </source>
</reference>
<dbReference type="InterPro" id="IPR050765">
    <property type="entry name" value="Riboflavin_Biosynth_HTPR"/>
</dbReference>
<dbReference type="PATRIC" id="fig|1423748.3.peg.1373"/>
<protein>
    <recommendedName>
        <fullName evidence="1">Bacterial bifunctional deaminase-reductase C-terminal domain-containing protein</fullName>
    </recommendedName>
</protein>
<dbReference type="AlphaFoldDB" id="A0A0R1P4X5"/>
<dbReference type="PANTHER" id="PTHR38011:SF11">
    <property type="entry name" value="2,5-DIAMINO-6-RIBOSYLAMINO-4(3H)-PYRIMIDINONE 5'-PHOSPHATE REDUCTASE"/>
    <property type="match status" value="1"/>
</dbReference>
<dbReference type="InterPro" id="IPR024072">
    <property type="entry name" value="DHFR-like_dom_sf"/>
</dbReference>
<comment type="caution">
    <text evidence="2">The sequence shown here is derived from an EMBL/GenBank/DDBJ whole genome shotgun (WGS) entry which is preliminary data.</text>
</comment>
<gene>
    <name evidence="2" type="ORF">FC37_GL001311</name>
</gene>
<dbReference type="Gene3D" id="3.40.430.10">
    <property type="entry name" value="Dihydrofolate Reductase, subunit A"/>
    <property type="match status" value="1"/>
</dbReference>
<feature type="domain" description="Bacterial bifunctional deaminase-reductase C-terminal" evidence="1">
    <location>
        <begin position="11"/>
        <end position="89"/>
    </location>
</feature>
<sequence length="97" mass="11067">MITHNKSNSNKQIIFTDVNPIDLLEKLKQQDGKDIWICGGANLVQQIMRADLIDRYYISIIPTLLGKGIKLFGELPKEQKLSLVRTRNYNGIVELVL</sequence>
<dbReference type="PANTHER" id="PTHR38011">
    <property type="entry name" value="DIHYDROFOLATE REDUCTASE FAMILY PROTEIN (AFU_ORTHOLOGUE AFUA_8G06820)"/>
    <property type="match status" value="1"/>
</dbReference>